<comment type="caution">
    <text evidence="1">The sequence shown here is derived from an EMBL/GenBank/DDBJ whole genome shotgun (WGS) entry which is preliminary data.</text>
</comment>
<dbReference type="AlphaFoldDB" id="A0A7W8SIF8"/>
<gene>
    <name evidence="1" type="ORF">HNR08_003366</name>
</gene>
<protein>
    <submittedName>
        <fullName evidence="1">Uncharacterized protein</fullName>
    </submittedName>
</protein>
<dbReference type="EMBL" id="JACHDN010000001">
    <property type="protein sequence ID" value="MBB5474630.1"/>
    <property type="molecule type" value="Genomic_DNA"/>
</dbReference>
<dbReference type="Proteomes" id="UP000564629">
    <property type="component" value="Unassembled WGS sequence"/>
</dbReference>
<accession>A0A7W8SIF8</accession>
<proteinExistence type="predicted"/>
<organism evidence="1 2">
    <name type="scientific">Cellulomonas hominis</name>
    <dbReference type="NCBI Taxonomy" id="156981"/>
    <lineage>
        <taxon>Bacteria</taxon>
        <taxon>Bacillati</taxon>
        <taxon>Actinomycetota</taxon>
        <taxon>Actinomycetes</taxon>
        <taxon>Micrococcales</taxon>
        <taxon>Cellulomonadaceae</taxon>
        <taxon>Cellulomonas</taxon>
    </lineage>
</organism>
<dbReference type="RefSeq" id="WP_183835143.1">
    <property type="nucleotide sequence ID" value="NZ_JACHDN010000001.1"/>
</dbReference>
<evidence type="ECO:0000313" key="1">
    <source>
        <dbReference type="EMBL" id="MBB5474630.1"/>
    </source>
</evidence>
<reference evidence="1 2" key="1">
    <citation type="submission" date="2020-08" db="EMBL/GenBank/DDBJ databases">
        <title>Sequencing the genomes of 1000 actinobacteria strains.</title>
        <authorList>
            <person name="Klenk H.-P."/>
        </authorList>
    </citation>
    <scope>NUCLEOTIDE SEQUENCE [LARGE SCALE GENOMIC DNA]</scope>
    <source>
        <strain evidence="1 2">DSM 9581</strain>
    </source>
</reference>
<name>A0A7W8SIF8_9CELL</name>
<sequence>MSRQHPSRVPAGVTTGGQFAIEARSEAPVVLSTRPWYAAVAVEGVQGPNASTYATALEKVAPLQDVVLKVHVDEPDGRFSATAHARGFEYRIDSSDGLNVRLARADGAYLGDQHGRIYALDHQLPGMVAAAHVSAHERDTVKNVEQMVRQEFSTELIKRHVAAVRRGHLSLIEVGVPLPGDHMKVLGA</sequence>
<evidence type="ECO:0000313" key="2">
    <source>
        <dbReference type="Proteomes" id="UP000564629"/>
    </source>
</evidence>